<dbReference type="AlphaFoldDB" id="A0A1C7M4I2"/>
<keyword evidence="3" id="KW-1185">Reference proteome</keyword>
<proteinExistence type="predicted"/>
<dbReference type="Proteomes" id="UP000092993">
    <property type="component" value="Unassembled WGS sequence"/>
</dbReference>
<reference evidence="2 3" key="1">
    <citation type="submission" date="2016-03" db="EMBL/GenBank/DDBJ databases">
        <title>Whole genome sequencing of Grifola frondosa 9006-11.</title>
        <authorList>
            <person name="Min B."/>
            <person name="Park H."/>
            <person name="Kim J.-G."/>
            <person name="Cho H."/>
            <person name="Oh Y.-L."/>
            <person name="Kong W.-S."/>
            <person name="Choi I.-G."/>
        </authorList>
    </citation>
    <scope>NUCLEOTIDE SEQUENCE [LARGE SCALE GENOMIC DNA]</scope>
    <source>
        <strain evidence="2 3">9006-11</strain>
    </source>
</reference>
<gene>
    <name evidence="2" type="ORF">A0H81_08601</name>
</gene>
<feature type="region of interest" description="Disordered" evidence="1">
    <location>
        <begin position="335"/>
        <end position="387"/>
    </location>
</feature>
<protein>
    <submittedName>
        <fullName evidence="2">Uncharacterized protein</fullName>
    </submittedName>
</protein>
<feature type="region of interest" description="Disordered" evidence="1">
    <location>
        <begin position="124"/>
        <end position="151"/>
    </location>
</feature>
<accession>A0A1C7M4I2</accession>
<dbReference type="EMBL" id="LUGG01000011">
    <property type="protein sequence ID" value="OBZ71742.1"/>
    <property type="molecule type" value="Genomic_DNA"/>
</dbReference>
<feature type="region of interest" description="Disordered" evidence="1">
    <location>
        <begin position="450"/>
        <end position="517"/>
    </location>
</feature>
<feature type="compositionally biased region" description="Pro residues" evidence="1">
    <location>
        <begin position="125"/>
        <end position="142"/>
    </location>
</feature>
<evidence type="ECO:0000256" key="1">
    <source>
        <dbReference type="SAM" id="MobiDB-lite"/>
    </source>
</evidence>
<dbReference type="OMA" id="AHPYANE"/>
<dbReference type="OrthoDB" id="2754671at2759"/>
<feature type="compositionally biased region" description="Basic and acidic residues" evidence="1">
    <location>
        <begin position="464"/>
        <end position="488"/>
    </location>
</feature>
<evidence type="ECO:0000313" key="3">
    <source>
        <dbReference type="Proteomes" id="UP000092993"/>
    </source>
</evidence>
<sequence length="517" mass="57396">MFHFKEMDLGLERHGGRSSTRLPREICGYRPLGKFPFLIKHRHKLSSRSRWRQFHRFERRTHGVVRHRFDRRSSQPSSHLLPLSCQSFYLPFNISPSLLPPRLTLPSKMHSVITSPVRPICINKPLPPHPTDSPKPSTPIPIPRRKSVHPPPCSPIRDQASPDLVFNFDFSVSPERHDSMTQMLLEQRGAGVRLFPLNQKTRYAPFTAGTGVEVELSVHPYAREPFLYSIPKILARDTQPGQHVRARTSTINGEGAGGGAADQERTAPVHARIPSTSSSMSFSSYPSSTSSLPVSTSVSVDLDVNSSCGSDDGINVLTTAFQRSLISASNTSVSPSAATSFAEGHHQAPSQTTFRPLSPISPPLSSRFGTHPLRQPRPKPLQPSKAGAAPVVSLDVAQAEQLQCWCTPSTRTLRDRGWAWGGRVVSMMEYGSGRMSLVLSDEELERSLEKDALDSEGEEPQTISERERGENADRDREKIGEQERERGRTRGRAPARGPDVSRLRAMPGWQWADARGK</sequence>
<name>A0A1C7M4I2_GRIFR</name>
<evidence type="ECO:0000313" key="2">
    <source>
        <dbReference type="EMBL" id="OBZ71742.1"/>
    </source>
</evidence>
<comment type="caution">
    <text evidence="2">The sequence shown here is derived from an EMBL/GenBank/DDBJ whole genome shotgun (WGS) entry which is preliminary data.</text>
</comment>
<organism evidence="2 3">
    <name type="scientific">Grifola frondosa</name>
    <name type="common">Maitake</name>
    <name type="synonym">Polyporus frondosus</name>
    <dbReference type="NCBI Taxonomy" id="5627"/>
    <lineage>
        <taxon>Eukaryota</taxon>
        <taxon>Fungi</taxon>
        <taxon>Dikarya</taxon>
        <taxon>Basidiomycota</taxon>
        <taxon>Agaricomycotina</taxon>
        <taxon>Agaricomycetes</taxon>
        <taxon>Polyporales</taxon>
        <taxon>Grifolaceae</taxon>
        <taxon>Grifola</taxon>
    </lineage>
</organism>